<feature type="compositionally biased region" description="Basic and acidic residues" evidence="4">
    <location>
        <begin position="279"/>
        <end position="289"/>
    </location>
</feature>
<name>A0A7T1KNK7_MYCNE</name>
<evidence type="ECO:0000313" key="6">
    <source>
        <dbReference type="EMBL" id="QPO14751.1"/>
    </source>
</evidence>
<dbReference type="PANTHER" id="PTHR42760">
    <property type="entry name" value="SHORT-CHAIN DEHYDROGENASES/REDUCTASES FAMILY MEMBER"/>
    <property type="match status" value="1"/>
</dbReference>
<feature type="domain" description="Ketoreductase" evidence="5">
    <location>
        <begin position="5"/>
        <end position="187"/>
    </location>
</feature>
<evidence type="ECO:0000256" key="3">
    <source>
        <dbReference type="RuleBase" id="RU000363"/>
    </source>
</evidence>
<evidence type="ECO:0000256" key="4">
    <source>
        <dbReference type="SAM" id="MobiDB-lite"/>
    </source>
</evidence>
<reference evidence="6" key="1">
    <citation type="journal article" date="2021" name="Angew. Chem. Int. Ed.">
        <title>A Dual Role Reductase from Phytosterols Catabolism Enables the Efficient Production of Valuable Steroid Precursors.</title>
        <authorList>
            <person name="Rakotoarivonina H."/>
        </authorList>
    </citation>
    <scope>NUCLEOTIDE SEQUENCE</scope>
    <source>
        <strain evidence="6">CCTCC AB2019054</strain>
    </source>
</reference>
<keyword evidence="2" id="KW-0560">Oxidoreductase</keyword>
<feature type="region of interest" description="Disordered" evidence="4">
    <location>
        <begin position="270"/>
        <end position="306"/>
    </location>
</feature>
<proteinExistence type="inferred from homology"/>
<organism evidence="6">
    <name type="scientific">Mycolicibacterium neoaurum</name>
    <name type="common">Mycobacterium neoaurum</name>
    <dbReference type="NCBI Taxonomy" id="1795"/>
    <lineage>
        <taxon>Bacteria</taxon>
        <taxon>Bacillati</taxon>
        <taxon>Actinomycetota</taxon>
        <taxon>Actinomycetes</taxon>
        <taxon>Mycobacteriales</taxon>
        <taxon>Mycobacteriaceae</taxon>
        <taxon>Mycolicibacterium</taxon>
    </lineage>
</organism>
<dbReference type="RefSeq" id="WP_157884737.1">
    <property type="nucleotide sequence ID" value="NZ_JAULRV010000004.1"/>
</dbReference>
<dbReference type="InterPro" id="IPR020904">
    <property type="entry name" value="Sc_DH/Rdtase_CS"/>
</dbReference>
<dbReference type="PROSITE" id="PS00061">
    <property type="entry name" value="ADH_SHORT"/>
    <property type="match status" value="1"/>
</dbReference>
<dbReference type="PANTHER" id="PTHR42760:SF40">
    <property type="entry name" value="3-OXOACYL-[ACYL-CARRIER-PROTEIN] REDUCTASE, CHLOROPLASTIC"/>
    <property type="match status" value="1"/>
</dbReference>
<evidence type="ECO:0000259" key="5">
    <source>
        <dbReference type="SMART" id="SM00822"/>
    </source>
</evidence>
<dbReference type="Pfam" id="PF00106">
    <property type="entry name" value="adh_short"/>
    <property type="match status" value="1"/>
</dbReference>
<evidence type="ECO:0000256" key="1">
    <source>
        <dbReference type="ARBA" id="ARBA00006484"/>
    </source>
</evidence>
<dbReference type="Gene3D" id="3.40.50.720">
    <property type="entry name" value="NAD(P)-binding Rossmann-like Domain"/>
    <property type="match status" value="1"/>
</dbReference>
<dbReference type="InterPro" id="IPR002347">
    <property type="entry name" value="SDR_fam"/>
</dbReference>
<evidence type="ECO:0000256" key="2">
    <source>
        <dbReference type="ARBA" id="ARBA00023002"/>
    </source>
</evidence>
<dbReference type="FunFam" id="3.40.50.720:FF:000084">
    <property type="entry name" value="Short-chain dehydrogenase reductase"/>
    <property type="match status" value="1"/>
</dbReference>
<dbReference type="CDD" id="cd05233">
    <property type="entry name" value="SDR_c"/>
    <property type="match status" value="1"/>
</dbReference>
<dbReference type="GO" id="GO:0030497">
    <property type="term" value="P:fatty acid elongation"/>
    <property type="evidence" value="ECO:0007669"/>
    <property type="project" value="TreeGrafter"/>
</dbReference>
<protein>
    <submittedName>
        <fullName evidence="6">Putative alcohol dehydrogenase padh6</fullName>
    </submittedName>
</protein>
<dbReference type="EMBL" id="MW228422">
    <property type="protein sequence ID" value="QPO14751.1"/>
    <property type="molecule type" value="Genomic_DNA"/>
</dbReference>
<comment type="similarity">
    <text evidence="1 3">Belongs to the short-chain dehydrogenases/reductases (SDR) family.</text>
</comment>
<dbReference type="PRINTS" id="PR00081">
    <property type="entry name" value="GDHRDH"/>
</dbReference>
<dbReference type="GO" id="GO:0016616">
    <property type="term" value="F:oxidoreductase activity, acting on the CH-OH group of donors, NAD or NADP as acceptor"/>
    <property type="evidence" value="ECO:0007669"/>
    <property type="project" value="TreeGrafter"/>
</dbReference>
<dbReference type="InterPro" id="IPR057326">
    <property type="entry name" value="KR_dom"/>
</dbReference>
<dbReference type="SUPFAM" id="SSF51735">
    <property type="entry name" value="NAD(P)-binding Rossmann-fold domains"/>
    <property type="match status" value="1"/>
</dbReference>
<accession>A0A7T1KNK7</accession>
<dbReference type="PRINTS" id="PR00080">
    <property type="entry name" value="SDRFAMILY"/>
</dbReference>
<dbReference type="AlphaFoldDB" id="A0A7T1KNK7"/>
<dbReference type="InterPro" id="IPR036291">
    <property type="entry name" value="NAD(P)-bd_dom_sf"/>
</dbReference>
<sequence>MIDGMNAIVTGSTRGLGLAIAAALGAAGANVVINGRSEDACRTAIDALAPEVTGGLEHVVGSVADEHTAADLVERCHSRFGPVNLVVNNAGITRDRSLLKMTVAEFDEVIAVHLRGTWLMCRAAAQQMRGTGGAILNITSGSALFGLVGQSNYAAAKGGVNALTRALSVELRRYDIRVNALYPVALTDMTRPVLDLAGGPGGPLQDVFGAPADVARIVVALAGPSASTITGQILGFDGSELSVWSHPDRIDRRCHRSPWSPAELDSALRDLAAHPAPLHPDEVGARTRDALSGQRAPGSAASSESR</sequence>
<dbReference type="SMART" id="SM00822">
    <property type="entry name" value="PKS_KR"/>
    <property type="match status" value="1"/>
</dbReference>